<comment type="caution">
    <text evidence="4">The sequence shown here is derived from an EMBL/GenBank/DDBJ whole genome shotgun (WGS) entry which is preliminary data.</text>
</comment>
<gene>
    <name evidence="4" type="ORF">A2907_01185</name>
</gene>
<dbReference type="PROSITE" id="PS50110">
    <property type="entry name" value="RESPONSE_REGULATORY"/>
    <property type="match status" value="1"/>
</dbReference>
<feature type="domain" description="Response regulatory" evidence="3">
    <location>
        <begin position="23"/>
        <end position="139"/>
    </location>
</feature>
<dbReference type="PANTHER" id="PTHR44591:SF3">
    <property type="entry name" value="RESPONSE REGULATORY DOMAIN-CONTAINING PROTEIN"/>
    <property type="match status" value="1"/>
</dbReference>
<dbReference type="GO" id="GO:0000160">
    <property type="term" value="P:phosphorelay signal transduction system"/>
    <property type="evidence" value="ECO:0007669"/>
    <property type="project" value="InterPro"/>
</dbReference>
<evidence type="ECO:0000256" key="1">
    <source>
        <dbReference type="ARBA" id="ARBA00022553"/>
    </source>
</evidence>
<dbReference type="Proteomes" id="UP000177947">
    <property type="component" value="Unassembled WGS sequence"/>
</dbReference>
<dbReference type="AlphaFoldDB" id="A0A1F5C8B9"/>
<dbReference type="Pfam" id="PF00072">
    <property type="entry name" value="Response_reg"/>
    <property type="match status" value="1"/>
</dbReference>
<organism evidence="4 5">
    <name type="scientific">Candidatus Azambacteria bacterium RIFCSPLOWO2_01_FULL_37_9</name>
    <dbReference type="NCBI Taxonomy" id="1797297"/>
    <lineage>
        <taxon>Bacteria</taxon>
        <taxon>Candidatus Azamiibacteriota</taxon>
    </lineage>
</organism>
<dbReference type="SMART" id="SM00448">
    <property type="entry name" value="REC"/>
    <property type="match status" value="1"/>
</dbReference>
<dbReference type="Gene3D" id="3.40.50.2300">
    <property type="match status" value="1"/>
</dbReference>
<dbReference type="PANTHER" id="PTHR44591">
    <property type="entry name" value="STRESS RESPONSE REGULATOR PROTEIN 1"/>
    <property type="match status" value="1"/>
</dbReference>
<sequence length="143" mass="15833">MAQAKIIARGGIEDAERNLLHKKALIIEDNKDMLSIIGDSFISRGFEILKTPSGKEGIELAKKEIPDVIILDILLDDIDGFEVLTILREDSDTHLIPIVIYTNLQSTTDKMAGIKLGADAYYQKTELSPLNLANQTKELLKLA</sequence>
<dbReference type="SUPFAM" id="SSF52172">
    <property type="entry name" value="CheY-like"/>
    <property type="match status" value="1"/>
</dbReference>
<name>A0A1F5C8B9_9BACT</name>
<evidence type="ECO:0000313" key="5">
    <source>
        <dbReference type="Proteomes" id="UP000177947"/>
    </source>
</evidence>
<keyword evidence="1 2" id="KW-0597">Phosphoprotein</keyword>
<dbReference type="InterPro" id="IPR001789">
    <property type="entry name" value="Sig_transdc_resp-reg_receiver"/>
</dbReference>
<dbReference type="EMBL" id="MEYQ01000017">
    <property type="protein sequence ID" value="OGD39090.1"/>
    <property type="molecule type" value="Genomic_DNA"/>
</dbReference>
<accession>A0A1F5C8B9</accession>
<evidence type="ECO:0000256" key="2">
    <source>
        <dbReference type="PROSITE-ProRule" id="PRU00169"/>
    </source>
</evidence>
<reference evidence="4 5" key="1">
    <citation type="journal article" date="2016" name="Nat. Commun.">
        <title>Thousands of microbial genomes shed light on interconnected biogeochemical processes in an aquifer system.</title>
        <authorList>
            <person name="Anantharaman K."/>
            <person name="Brown C.T."/>
            <person name="Hug L.A."/>
            <person name="Sharon I."/>
            <person name="Castelle C.J."/>
            <person name="Probst A.J."/>
            <person name="Thomas B.C."/>
            <person name="Singh A."/>
            <person name="Wilkins M.J."/>
            <person name="Karaoz U."/>
            <person name="Brodie E.L."/>
            <person name="Williams K.H."/>
            <person name="Hubbard S.S."/>
            <person name="Banfield J.F."/>
        </authorList>
    </citation>
    <scope>NUCLEOTIDE SEQUENCE [LARGE SCALE GENOMIC DNA]</scope>
</reference>
<proteinExistence type="predicted"/>
<protein>
    <recommendedName>
        <fullName evidence="3">Response regulatory domain-containing protein</fullName>
    </recommendedName>
</protein>
<feature type="modified residue" description="4-aspartylphosphate" evidence="2">
    <location>
        <position position="72"/>
    </location>
</feature>
<dbReference type="InterPro" id="IPR011006">
    <property type="entry name" value="CheY-like_superfamily"/>
</dbReference>
<dbReference type="InterPro" id="IPR050595">
    <property type="entry name" value="Bact_response_regulator"/>
</dbReference>
<evidence type="ECO:0000313" key="4">
    <source>
        <dbReference type="EMBL" id="OGD39090.1"/>
    </source>
</evidence>
<evidence type="ECO:0000259" key="3">
    <source>
        <dbReference type="PROSITE" id="PS50110"/>
    </source>
</evidence>